<organism evidence="2 3">
    <name type="scientific">Linnemannia gamsii</name>
    <dbReference type="NCBI Taxonomy" id="64522"/>
    <lineage>
        <taxon>Eukaryota</taxon>
        <taxon>Fungi</taxon>
        <taxon>Fungi incertae sedis</taxon>
        <taxon>Mucoromycota</taxon>
        <taxon>Mortierellomycotina</taxon>
        <taxon>Mortierellomycetes</taxon>
        <taxon>Mortierellales</taxon>
        <taxon>Mortierellaceae</taxon>
        <taxon>Linnemannia</taxon>
    </lineage>
</organism>
<keyword evidence="1" id="KW-0732">Signal</keyword>
<keyword evidence="3" id="KW-1185">Reference proteome</keyword>
<sequence length="2026" mass="209646">MAMATIASAAIIASIFLPIATADATTESPGAIILGGLGSLVPKPAASTTATSYLTPGMANITSIGVFVNTSTLITFAANGTLKNPLSEVSLPLGRAGFSIAVDGENIANITTYNLTLPGGTGPVFLNATIALPEVSPSPAIQVSLNNLAIYLLGRTTPIGPPPVLVISDFTLSGTNMGLAPIAIPLQSTSFMPPSLPNAVPSPPVIGLWGILNPGIAFEAPTLKNLVIKAVSGAKLTLGAEFEWNNPLNIALDIPIIVADLGFNGTRVATIGMHSVQLNPGRMAAGTTIDLTFNNDADASVQLSTFIRDFLAGELSQTVNIGNLSFGISSASSATGTILNTLFSGVTIDLPFLDYNTIFLRQLNLAISTAPGHTLLLQPKIQLPFPFWLDLEIPYIALDIDINDNLLGQLFLTNLVGSGQDKIAISVGIGLVFREPNSSIPATVAQLLEGILTGAPNDITASIGNLAIGVTPSDAISTLSGLSVSSPISSIITDSLGDGSSLQTNITVVQNAISIRVGSLFELAIHGASINILPNNLVTAAVNLEGFLGLPVVANIGYFGIQVQLDGAQLASLELNTGLNYAGGRVQMEAGIALSVATGPTISGKVAALVDAIIAKHTVTSSISISGIVLGDSPSDIIGALSGLSFDLSLGGLFSGDISFGGFLNGALPQIGFNIADFSLATIPNAGLRIGARAAFSNPIPISVSVPYIGISGGLNNVDLATFSLNNLAFVPGANSLQAGLNLNFNNAIAAQAKITAFLAQLLGDQFGSTPEQLTLHNLRVGASPSDYFDLLSQVNITYPSKDLFTKANLDALSAKLGIDLSKTTGSLLNNIKIGAISLDLDKAPVMDLSTSIALGNFSLKAAIDIGYFDVDLALDSHVLGHVAIPTINISTSNNQLILAFKAATTIEDTPAVQTDIANIVDFLWSNTTRTTPVSSLVVSKPVFGVSATDNIKTFALIQYPFALAELLTKARESVFQFFSGADGLGTGDMALSGLVVDLNSPSVAGIQGGLQIKGFSLPIDLSISYFGASLGLDATALGDLNIPSLVFTSANSQISIDFKANLNLQQGEEASSQVAKLFSALLYPDKVAPPTNLVIYNPVFGRDPQLLFHILSQVKINIAVAPYVQKLGSVFGGSAGGSLLDGLDVEALKVNLNNPQTIGIDASVTIKNFTIPAEIKMNYVGVNLALNAVGLAQVTVPQFSLKPVNDVLYISARLGISISASKELNSAINRLIGAMADNQTIPVTNIVLSGLVFGGSQANVFSILQGLAIPIDVSPYVAKLRDLFSGASSVLNRLGLSGLSIDMNQAPNIGIDANIVLQKLALPAELNVGYVGLSMSVNNVPLAKFDITKIQLGNSGTSLTIATHVDIALDESDNSQTLAAGLVNALVAGHAPQSTVVFSGLTFGPNQGNVYTFLQGIQIPIPVAKVLSVITPVTSGGGGGGGGGFGSKTSFLDNLTLQSADINMKNQPSIGTDFAVALLGYQLDAKLLLNYVSFRAFLDITPLATISIPSTTLSSGNNQIALKVNALLNLASGSDIQAKIAAIAAEAMSNGGGAQNVNLVLSNIAFGGSADKAFHILDKVKVSIPIGPYIQQLAAWVGGVFSRSGAFSTVSINQLDVTAPDANELSVAIGAAIGGIGSKISVQMPYIGLQVSANGNEFVSPAINDLQLANGKASLTLALPFQSAAKNIFSSLSTPISQLLFSSAVSAVAGSLVISSIKFGASASQLFDLASKIGLTISVNSVFQHLQSFTGSSRSFQLSDVNAFLTATGAKASIAFSSASLNGLPLKLNFPISLAGYYKNDTFATADMTSMDLEGSPWAIGTTILAAEPAAQPAVSAMITNSLQGKNAAEDITLRGIRLGPCTVFTALTIYLPAIVSDSSMSAADVTTHLSPLSADFSVSYPNKGPFRVDMGPIHILIKQGLTTEVMEIFNKNPTSSSPIHINNVHQNGGENRVPMLAVMKFGFLEFFSVLAALMNPEDKFHFEFSVKTPSGGEEEVEWLRDGLNGVSDVVWGSFLPGIAKNLVF</sequence>
<evidence type="ECO:0000313" key="2">
    <source>
        <dbReference type="EMBL" id="KAG0310993.1"/>
    </source>
</evidence>
<gene>
    <name evidence="2" type="ORF">BGZ97_012171</name>
</gene>
<feature type="signal peptide" evidence="1">
    <location>
        <begin position="1"/>
        <end position="22"/>
    </location>
</feature>
<proteinExistence type="predicted"/>
<name>A0A9P6R683_9FUNG</name>
<feature type="chain" id="PRO_5040151725" evidence="1">
    <location>
        <begin position="23"/>
        <end position="2026"/>
    </location>
</feature>
<dbReference type="PANTHER" id="PTHR35895:SF1">
    <property type="entry name" value="LIPID-BINDING SERUM GLYCOPROTEIN C-TERMINAL DOMAIN-CONTAINING PROTEIN"/>
    <property type="match status" value="1"/>
</dbReference>
<evidence type="ECO:0000313" key="3">
    <source>
        <dbReference type="Proteomes" id="UP000823405"/>
    </source>
</evidence>
<dbReference type="InterPro" id="IPR046368">
    <property type="entry name" value="Tag1"/>
</dbReference>
<comment type="caution">
    <text evidence="2">The sequence shown here is derived from an EMBL/GenBank/DDBJ whole genome shotgun (WGS) entry which is preliminary data.</text>
</comment>
<dbReference type="EMBL" id="JAAAIN010000771">
    <property type="protein sequence ID" value="KAG0310993.1"/>
    <property type="molecule type" value="Genomic_DNA"/>
</dbReference>
<dbReference type="OrthoDB" id="5540378at2759"/>
<reference evidence="2" key="1">
    <citation type="journal article" date="2020" name="Fungal Divers.">
        <title>Resolving the Mortierellaceae phylogeny through synthesis of multi-gene phylogenetics and phylogenomics.</title>
        <authorList>
            <person name="Vandepol N."/>
            <person name="Liber J."/>
            <person name="Desiro A."/>
            <person name="Na H."/>
            <person name="Kennedy M."/>
            <person name="Barry K."/>
            <person name="Grigoriev I.V."/>
            <person name="Miller A.N."/>
            <person name="O'Donnell K."/>
            <person name="Stajich J.E."/>
            <person name="Bonito G."/>
        </authorList>
    </citation>
    <scope>NUCLEOTIDE SEQUENCE</scope>
    <source>
        <strain evidence="2">NVP60</strain>
    </source>
</reference>
<dbReference type="Proteomes" id="UP000823405">
    <property type="component" value="Unassembled WGS sequence"/>
</dbReference>
<protein>
    <submittedName>
        <fullName evidence="2">Uncharacterized protein</fullName>
    </submittedName>
</protein>
<dbReference type="PANTHER" id="PTHR35895">
    <property type="entry name" value="CHROMOSOME 16, WHOLE GENOME SHOTGUN SEQUENCE"/>
    <property type="match status" value="1"/>
</dbReference>
<evidence type="ECO:0000256" key="1">
    <source>
        <dbReference type="SAM" id="SignalP"/>
    </source>
</evidence>
<accession>A0A9P6R683</accession>
<dbReference type="GO" id="GO:0000329">
    <property type="term" value="C:fungal-type vacuole membrane"/>
    <property type="evidence" value="ECO:0007669"/>
    <property type="project" value="InterPro"/>
</dbReference>